<proteinExistence type="predicted"/>
<keyword evidence="2" id="KW-1185">Reference proteome</keyword>
<accession>A0ABT6MG05</accession>
<evidence type="ECO:0000313" key="2">
    <source>
        <dbReference type="Proteomes" id="UP001160334"/>
    </source>
</evidence>
<dbReference type="EMBL" id="JARXVC010000013">
    <property type="protein sequence ID" value="MDH6283207.1"/>
    <property type="molecule type" value="Genomic_DNA"/>
</dbReference>
<comment type="caution">
    <text evidence="1">The sequence shown here is derived from an EMBL/GenBank/DDBJ whole genome shotgun (WGS) entry which is preliminary data.</text>
</comment>
<dbReference type="RefSeq" id="WP_280762483.1">
    <property type="nucleotide sequence ID" value="NZ_JARXVC010000013.1"/>
</dbReference>
<sequence length="205" mass="23381">MHREYLRSMNQITRILLTDGQWYDPAETPLSWVSYCKPNGEETSAEFRIELGDGQTLSGPLSSILAVEKDETLPPHAGMEKHWKRNEAGEWKFDWSTWDGYSDEELARHRSKAKWRTPEMPPIGGPAVSLDEVDKKLGWGEKPLKWGEMADRPAPVPRPGVELTTADHLGALTREIEKIENMPDRIHATNALKAVRRTLERAEEK</sequence>
<evidence type="ECO:0000313" key="1">
    <source>
        <dbReference type="EMBL" id="MDH6283207.1"/>
    </source>
</evidence>
<reference evidence="1 2" key="1">
    <citation type="submission" date="2023-04" db="EMBL/GenBank/DDBJ databases">
        <title>Forest soil microbial communities from Buena Vista Peninsula, Colon Province, Panama.</title>
        <authorList>
            <person name="Bouskill N."/>
        </authorList>
    </citation>
    <scope>NUCLEOTIDE SEQUENCE [LARGE SCALE GENOMIC DNA]</scope>
    <source>
        <strain evidence="1 2">CFH S0262</strain>
    </source>
</reference>
<dbReference type="Proteomes" id="UP001160334">
    <property type="component" value="Unassembled WGS sequence"/>
</dbReference>
<organism evidence="1 2">
    <name type="scientific">Prescottella agglutinans</name>
    <dbReference type="NCBI Taxonomy" id="1644129"/>
    <lineage>
        <taxon>Bacteria</taxon>
        <taxon>Bacillati</taxon>
        <taxon>Actinomycetota</taxon>
        <taxon>Actinomycetes</taxon>
        <taxon>Mycobacteriales</taxon>
        <taxon>Nocardiaceae</taxon>
        <taxon>Prescottella</taxon>
    </lineage>
</organism>
<protein>
    <submittedName>
        <fullName evidence="1">Uncharacterized protein</fullName>
    </submittedName>
</protein>
<name>A0ABT6MG05_9NOCA</name>
<gene>
    <name evidence="1" type="ORF">M2280_004450</name>
</gene>